<name>A0AAU8PU09_DESK7</name>
<dbReference type="Pfam" id="PF13551">
    <property type="entry name" value="HTH_29"/>
    <property type="match status" value="1"/>
</dbReference>
<accession>A0AAU8PU09</accession>
<dbReference type="SUPFAM" id="SSF46689">
    <property type="entry name" value="Homeodomain-like"/>
    <property type="match status" value="1"/>
</dbReference>
<keyword evidence="2" id="KW-1185">Reference proteome</keyword>
<dbReference type="InterPro" id="IPR009057">
    <property type="entry name" value="Homeodomain-like_sf"/>
</dbReference>
<dbReference type="EMBL" id="CP002770">
    <property type="protein sequence ID" value="AEG15506.1"/>
    <property type="molecule type" value="Genomic_DNA"/>
</dbReference>
<protein>
    <submittedName>
        <fullName evidence="1">Transposase protein</fullName>
    </submittedName>
</protein>
<proteinExistence type="predicted"/>
<sequence length="69" mass="7837">MSAKESRRVFVIEQAVKGKITNRQAAEILGLSEHQVIRLKERMKADGVAGLAHKNRGRDHYKHFQQVGL</sequence>
<reference evidence="2" key="1">
    <citation type="submission" date="2011-05" db="EMBL/GenBank/DDBJ databases">
        <title>Complete sequence of Desulfotomaculum kuznetsovii DSM 6115.</title>
        <authorList>
            <person name="Lucas S."/>
            <person name="Han J."/>
            <person name="Lapidus A."/>
            <person name="Cheng J.-F."/>
            <person name="Goodwin L."/>
            <person name="Pitluck S."/>
            <person name="Peters L."/>
            <person name="Mikhailova N."/>
            <person name="Lu M."/>
            <person name="Saunders E."/>
            <person name="Han C."/>
            <person name="Tapia R."/>
            <person name="Land M."/>
            <person name="Hauser L."/>
            <person name="Kyrpides N."/>
            <person name="Ivanova N."/>
            <person name="Pagani I."/>
            <person name="Nazina T."/>
            <person name="Ivanova A."/>
            <person name="Parshina S."/>
            <person name="Kuever J."/>
            <person name="Muyzer G."/>
            <person name="Plugge C."/>
            <person name="Stams A."/>
            <person name="Woyke T."/>
        </authorList>
    </citation>
    <scope>NUCLEOTIDE SEQUENCE [LARGE SCALE GENOMIC DNA]</scope>
    <source>
        <strain evidence="2">DSM 6115 / VKM B-1805 / 17</strain>
    </source>
</reference>
<evidence type="ECO:0000313" key="1">
    <source>
        <dbReference type="EMBL" id="AEG15506.1"/>
    </source>
</evidence>
<evidence type="ECO:0000313" key="2">
    <source>
        <dbReference type="Proteomes" id="UP000009229"/>
    </source>
</evidence>
<gene>
    <name evidence="1" type="ordered locus">Desku_1944</name>
</gene>
<dbReference type="KEGG" id="dku:Desku_1944"/>
<organism evidence="1 2">
    <name type="scientific">Desulfofundulus kuznetsovii (strain DSM 6115 / VKM B-1805 / 17)</name>
    <name type="common">Desulfotomaculum kuznetsovii</name>
    <dbReference type="NCBI Taxonomy" id="760568"/>
    <lineage>
        <taxon>Bacteria</taxon>
        <taxon>Bacillati</taxon>
        <taxon>Bacillota</taxon>
        <taxon>Clostridia</taxon>
        <taxon>Eubacteriales</taxon>
        <taxon>Peptococcaceae</taxon>
        <taxon>Desulfofundulus</taxon>
    </lineage>
</organism>
<dbReference type="AlphaFoldDB" id="A0AAU8PU09"/>
<dbReference type="Proteomes" id="UP000009229">
    <property type="component" value="Chromosome"/>
</dbReference>
<dbReference type="RefSeq" id="WP_013823020.1">
    <property type="nucleotide sequence ID" value="NC_015573.1"/>
</dbReference>